<dbReference type="EMBL" id="BMZH01000016">
    <property type="protein sequence ID" value="GHB03404.1"/>
    <property type="molecule type" value="Genomic_DNA"/>
</dbReference>
<dbReference type="Gene3D" id="3.30.470.20">
    <property type="entry name" value="ATP-grasp fold, B domain"/>
    <property type="match status" value="1"/>
</dbReference>
<evidence type="ECO:0000313" key="2">
    <source>
        <dbReference type="Proteomes" id="UP000634004"/>
    </source>
</evidence>
<organism evidence="1 2">
    <name type="scientific">Algimonas arctica</name>
    <dbReference type="NCBI Taxonomy" id="1479486"/>
    <lineage>
        <taxon>Bacteria</taxon>
        <taxon>Pseudomonadati</taxon>
        <taxon>Pseudomonadota</taxon>
        <taxon>Alphaproteobacteria</taxon>
        <taxon>Maricaulales</taxon>
        <taxon>Robiginitomaculaceae</taxon>
        <taxon>Algimonas</taxon>
    </lineage>
</organism>
<proteinExistence type="predicted"/>
<accession>A0A8J3CSN2</accession>
<name>A0A8J3CSN2_9PROT</name>
<evidence type="ECO:0000313" key="1">
    <source>
        <dbReference type="EMBL" id="GHB03404.1"/>
    </source>
</evidence>
<dbReference type="InterPro" id="IPR004344">
    <property type="entry name" value="TTL/TTLL_fam"/>
</dbReference>
<protein>
    <recommendedName>
        <fullName evidence="3">ATP-grasp domain-containing protein</fullName>
    </recommendedName>
</protein>
<dbReference type="AlphaFoldDB" id="A0A8J3CSN2"/>
<keyword evidence="2" id="KW-1185">Reference proteome</keyword>
<dbReference type="Pfam" id="PF03133">
    <property type="entry name" value="TTL"/>
    <property type="match status" value="1"/>
</dbReference>
<reference evidence="1" key="2">
    <citation type="submission" date="2020-09" db="EMBL/GenBank/DDBJ databases">
        <authorList>
            <person name="Sun Q."/>
            <person name="Kim S."/>
        </authorList>
    </citation>
    <scope>NUCLEOTIDE SEQUENCE</scope>
    <source>
        <strain evidence="1">KCTC 32513</strain>
    </source>
</reference>
<dbReference type="Proteomes" id="UP000634004">
    <property type="component" value="Unassembled WGS sequence"/>
</dbReference>
<gene>
    <name evidence="1" type="ORF">GCM10009069_27620</name>
</gene>
<reference evidence="1" key="1">
    <citation type="journal article" date="2014" name="Int. J. Syst. Evol. Microbiol.">
        <title>Complete genome sequence of Corynebacterium casei LMG S-19264T (=DSM 44701T), isolated from a smear-ripened cheese.</title>
        <authorList>
            <consortium name="US DOE Joint Genome Institute (JGI-PGF)"/>
            <person name="Walter F."/>
            <person name="Albersmeier A."/>
            <person name="Kalinowski J."/>
            <person name="Ruckert C."/>
        </authorList>
    </citation>
    <scope>NUCLEOTIDE SEQUENCE</scope>
    <source>
        <strain evidence="1">KCTC 32513</strain>
    </source>
</reference>
<dbReference type="SUPFAM" id="SSF56059">
    <property type="entry name" value="Glutathione synthetase ATP-binding domain-like"/>
    <property type="match status" value="1"/>
</dbReference>
<comment type="caution">
    <text evidence="1">The sequence shown here is derived from an EMBL/GenBank/DDBJ whole genome shotgun (WGS) entry which is preliminary data.</text>
</comment>
<evidence type="ECO:0008006" key="3">
    <source>
        <dbReference type="Google" id="ProtNLM"/>
    </source>
</evidence>
<sequence length="264" mass="29745">MCVPGVEFLSLKQYLWVALVRHHGRDAAMTIMPESFVLSAKRDLVRLTHKINLNLPIKMIAKGRGHNRKAVDVVNLSDLQNLRRSDGYILVQELIECSDLLDGEIFNIRVYGIINYFNGRLSGVIAREGKIIYSESADNPITANSVVKKDTLPRYTSQLFASSIPLNEANFWSGVCSLFRKMIDSIADKTAASGALPNERFSQLVGLDIILNKQNVPLVLECNDRAQLHPTDEHDRVLKAGVFHDWVDSFLLESSEPHLDWQEC</sequence>